<dbReference type="GO" id="GO:0005524">
    <property type="term" value="F:ATP binding"/>
    <property type="evidence" value="ECO:0007669"/>
    <property type="project" value="UniProtKB-KW"/>
</dbReference>
<dbReference type="EMBL" id="CACRXK020000571">
    <property type="protein sequence ID" value="CAB3983075.1"/>
    <property type="molecule type" value="Genomic_DNA"/>
</dbReference>
<dbReference type="SUPFAM" id="SSF64268">
    <property type="entry name" value="PX domain"/>
    <property type="match status" value="1"/>
</dbReference>
<dbReference type="InterPro" id="IPR016024">
    <property type="entry name" value="ARM-type_fold"/>
</dbReference>
<dbReference type="PANTHER" id="PTHR10048:SF14">
    <property type="entry name" value="LD28067P"/>
    <property type="match status" value="1"/>
</dbReference>
<dbReference type="Pfam" id="PF00613">
    <property type="entry name" value="PI3Ka"/>
    <property type="match status" value="1"/>
</dbReference>
<feature type="region of interest" description="Disordered" evidence="10">
    <location>
        <begin position="1"/>
        <end position="26"/>
    </location>
</feature>
<accession>A0A6S7FTZ4</accession>
<dbReference type="PROSITE" id="PS51546">
    <property type="entry name" value="PI3K_RBD"/>
    <property type="match status" value="1"/>
</dbReference>
<keyword evidence="12" id="KW-1185">Reference proteome</keyword>
<dbReference type="InterPro" id="IPR036940">
    <property type="entry name" value="PI3/4_kinase_cat_sf"/>
</dbReference>
<evidence type="ECO:0000256" key="10">
    <source>
        <dbReference type="SAM" id="MobiDB-lite"/>
    </source>
</evidence>
<evidence type="ECO:0000256" key="6">
    <source>
        <dbReference type="ARBA" id="ARBA00023985"/>
    </source>
</evidence>
<dbReference type="SUPFAM" id="SSF48371">
    <property type="entry name" value="ARM repeat"/>
    <property type="match status" value="1"/>
</dbReference>
<dbReference type="Pfam" id="PF00792">
    <property type="entry name" value="PI3K_C2"/>
    <property type="match status" value="1"/>
</dbReference>
<protein>
    <submittedName>
        <fullName evidence="11">Phosphatidylinositol 4-phosphate 3-kinase C2 domain-containing subunit beta-like</fullName>
    </submittedName>
</protein>
<dbReference type="PROSITE" id="PS50290">
    <property type="entry name" value="PI3_4_KINASE_3"/>
    <property type="match status" value="1"/>
</dbReference>
<feature type="compositionally biased region" description="Polar residues" evidence="10">
    <location>
        <begin position="1"/>
        <end position="13"/>
    </location>
</feature>
<name>A0A6S7FTZ4_PARCT</name>
<dbReference type="InterPro" id="IPR001683">
    <property type="entry name" value="PX_dom"/>
</dbReference>
<feature type="region of interest" description="Disordered" evidence="10">
    <location>
        <begin position="89"/>
        <end position="111"/>
    </location>
</feature>
<dbReference type="Gene3D" id="3.30.1010.10">
    <property type="entry name" value="Phosphatidylinositol 3-kinase Catalytic Subunit, Chain A, domain 4"/>
    <property type="match status" value="1"/>
</dbReference>
<evidence type="ECO:0000313" key="12">
    <source>
        <dbReference type="Proteomes" id="UP001152795"/>
    </source>
</evidence>
<dbReference type="SUPFAM" id="SSF54236">
    <property type="entry name" value="Ubiquitin-like"/>
    <property type="match status" value="1"/>
</dbReference>
<keyword evidence="2" id="KW-0547">Nucleotide-binding</keyword>
<dbReference type="PROSITE" id="PS51547">
    <property type="entry name" value="C2_PI3K"/>
    <property type="match status" value="1"/>
</dbReference>
<dbReference type="Pfam" id="PF00168">
    <property type="entry name" value="C2"/>
    <property type="match status" value="1"/>
</dbReference>
<dbReference type="GO" id="GO:0035005">
    <property type="term" value="F:1-phosphatidylinositol-4-phosphate 3-kinase activity"/>
    <property type="evidence" value="ECO:0007669"/>
    <property type="project" value="UniProtKB-EC"/>
</dbReference>
<dbReference type="GO" id="GO:0005942">
    <property type="term" value="C:phosphatidylinositol 3-kinase complex"/>
    <property type="evidence" value="ECO:0007669"/>
    <property type="project" value="TreeGrafter"/>
</dbReference>
<dbReference type="InterPro" id="IPR000403">
    <property type="entry name" value="PI3/4_kinase_cat_dom"/>
</dbReference>
<evidence type="ECO:0000256" key="2">
    <source>
        <dbReference type="ARBA" id="ARBA00022741"/>
    </source>
</evidence>
<evidence type="ECO:0000256" key="5">
    <source>
        <dbReference type="ARBA" id="ARBA00023098"/>
    </source>
</evidence>
<dbReference type="PROSITE" id="PS50004">
    <property type="entry name" value="C2"/>
    <property type="match status" value="1"/>
</dbReference>
<dbReference type="Gene3D" id="2.60.40.150">
    <property type="entry name" value="C2 domain"/>
    <property type="match status" value="2"/>
</dbReference>
<evidence type="ECO:0000256" key="7">
    <source>
        <dbReference type="ARBA" id="ARBA00029297"/>
    </source>
</evidence>
<dbReference type="FunFam" id="3.30.1010.10:FF:000001">
    <property type="entry name" value="Phosphatidylinositol 4-phosphate 3-kinase C2 domain-containing subunit beta"/>
    <property type="match status" value="1"/>
</dbReference>
<organism evidence="11 12">
    <name type="scientific">Paramuricea clavata</name>
    <name type="common">Red gorgonian</name>
    <name type="synonym">Violescent sea-whip</name>
    <dbReference type="NCBI Taxonomy" id="317549"/>
    <lineage>
        <taxon>Eukaryota</taxon>
        <taxon>Metazoa</taxon>
        <taxon>Cnidaria</taxon>
        <taxon>Anthozoa</taxon>
        <taxon>Octocorallia</taxon>
        <taxon>Malacalcyonacea</taxon>
        <taxon>Plexauridae</taxon>
        <taxon>Paramuricea</taxon>
    </lineage>
</organism>
<dbReference type="SMART" id="SM00145">
    <property type="entry name" value="PI3Ka"/>
    <property type="match status" value="1"/>
</dbReference>
<dbReference type="PANTHER" id="PTHR10048">
    <property type="entry name" value="PHOSPHATIDYLINOSITOL KINASE"/>
    <property type="match status" value="1"/>
</dbReference>
<feature type="compositionally biased region" description="Polar residues" evidence="10">
    <location>
        <begin position="98"/>
        <end position="108"/>
    </location>
</feature>
<dbReference type="InterPro" id="IPR011009">
    <property type="entry name" value="Kinase-like_dom_sf"/>
</dbReference>
<dbReference type="SMART" id="SM00312">
    <property type="entry name" value="PX"/>
    <property type="match status" value="1"/>
</dbReference>
<feature type="region of interest" description="Disordered" evidence="10">
    <location>
        <begin position="152"/>
        <end position="180"/>
    </location>
</feature>
<dbReference type="GO" id="GO:0005737">
    <property type="term" value="C:cytoplasm"/>
    <property type="evidence" value="ECO:0007669"/>
    <property type="project" value="TreeGrafter"/>
</dbReference>
<dbReference type="InterPro" id="IPR001263">
    <property type="entry name" value="PI3K_accessory_dom"/>
</dbReference>
<dbReference type="InterPro" id="IPR029071">
    <property type="entry name" value="Ubiquitin-like_domsf"/>
</dbReference>
<dbReference type="Gene3D" id="1.10.1070.11">
    <property type="entry name" value="Phosphatidylinositol 3-/4-kinase, catalytic domain"/>
    <property type="match status" value="1"/>
</dbReference>
<dbReference type="CDD" id="cd04012">
    <property type="entry name" value="C2A_PI3K_class_II"/>
    <property type="match status" value="1"/>
</dbReference>
<dbReference type="SMART" id="SM00144">
    <property type="entry name" value="PI3K_rbd"/>
    <property type="match status" value="1"/>
</dbReference>
<keyword evidence="5" id="KW-0443">Lipid metabolism</keyword>
<dbReference type="InterPro" id="IPR018936">
    <property type="entry name" value="PI3/4_kinase_CS"/>
</dbReference>
<dbReference type="Gene3D" id="3.30.1520.10">
    <property type="entry name" value="Phox-like domain"/>
    <property type="match status" value="1"/>
</dbReference>
<comment type="catalytic activity">
    <reaction evidence="6">
        <text>a 1,2-diacyl-sn-glycero-3-phospho-(1D-myo-inositol) + ATP = a 1,2-diacyl-sn-glycero-3-phospho-(1D-myo-inositol-3-phosphate) + ADP + H(+)</text>
        <dbReference type="Rhea" id="RHEA:12709"/>
        <dbReference type="ChEBI" id="CHEBI:15378"/>
        <dbReference type="ChEBI" id="CHEBI:30616"/>
        <dbReference type="ChEBI" id="CHEBI:57880"/>
        <dbReference type="ChEBI" id="CHEBI:58088"/>
        <dbReference type="ChEBI" id="CHEBI:456216"/>
        <dbReference type="EC" id="2.7.1.137"/>
    </reaction>
    <physiologicalReaction direction="left-to-right" evidence="6">
        <dbReference type="Rhea" id="RHEA:12710"/>
    </physiologicalReaction>
</comment>
<evidence type="ECO:0000256" key="8">
    <source>
        <dbReference type="PROSITE-ProRule" id="PRU00880"/>
    </source>
</evidence>
<dbReference type="Pfam" id="PF00454">
    <property type="entry name" value="PI3_PI4_kinase"/>
    <property type="match status" value="1"/>
</dbReference>
<dbReference type="Pfam" id="PF00794">
    <property type="entry name" value="PI3K_rbd"/>
    <property type="match status" value="1"/>
</dbReference>
<feature type="region of interest" description="Disordered" evidence="10">
    <location>
        <begin position="410"/>
        <end position="433"/>
    </location>
</feature>
<evidence type="ECO:0000256" key="4">
    <source>
        <dbReference type="ARBA" id="ARBA00022840"/>
    </source>
</evidence>
<dbReference type="InterPro" id="IPR036871">
    <property type="entry name" value="PX_dom_sf"/>
</dbReference>
<comment type="similarity">
    <text evidence="8">Belongs to the PI3/PI4-kinase family.</text>
</comment>
<dbReference type="GO" id="GO:0035091">
    <property type="term" value="F:phosphatidylinositol binding"/>
    <property type="evidence" value="ECO:0007669"/>
    <property type="project" value="InterPro"/>
</dbReference>
<dbReference type="GO" id="GO:0016477">
    <property type="term" value="P:cell migration"/>
    <property type="evidence" value="ECO:0007669"/>
    <property type="project" value="TreeGrafter"/>
</dbReference>
<dbReference type="PROSITE" id="PS51545">
    <property type="entry name" value="PIK_HELICAL"/>
    <property type="match status" value="1"/>
</dbReference>
<dbReference type="InterPro" id="IPR002420">
    <property type="entry name" value="PI3K-type_C2_dom"/>
</dbReference>
<dbReference type="InterPro" id="IPR042236">
    <property type="entry name" value="PI3K_accessory_sf"/>
</dbReference>
<dbReference type="Gene3D" id="1.25.40.70">
    <property type="entry name" value="Phosphatidylinositol 3-kinase, accessory domain (PIK)"/>
    <property type="match status" value="1"/>
</dbReference>
<dbReference type="OrthoDB" id="67688at2759"/>
<reference evidence="11" key="1">
    <citation type="submission" date="2020-04" db="EMBL/GenBank/DDBJ databases">
        <authorList>
            <person name="Alioto T."/>
            <person name="Alioto T."/>
            <person name="Gomez Garrido J."/>
        </authorList>
    </citation>
    <scope>NUCLEOTIDE SEQUENCE</scope>
    <source>
        <strain evidence="11">A484AB</strain>
    </source>
</reference>
<keyword evidence="1" id="KW-0808">Transferase</keyword>
<comment type="caution">
    <text evidence="11">The sequence shown here is derived from an EMBL/GenBank/DDBJ whole genome shotgun (WGS) entry which is preliminary data.</text>
</comment>
<keyword evidence="9" id="KW-0175">Coiled coil</keyword>
<dbReference type="SUPFAM" id="SSF49562">
    <property type="entry name" value="C2 domain (Calcium/lipid-binding domain, CaLB)"/>
    <property type="match status" value="2"/>
</dbReference>
<dbReference type="Gene3D" id="3.10.20.90">
    <property type="entry name" value="Phosphatidylinositol 3-kinase Catalytic Subunit, Chain A, domain 1"/>
    <property type="match status" value="1"/>
</dbReference>
<dbReference type="GO" id="GO:0016303">
    <property type="term" value="F:1-phosphatidylinositol-3-kinase activity"/>
    <property type="evidence" value="ECO:0007669"/>
    <property type="project" value="UniProtKB-EC"/>
</dbReference>
<feature type="coiled-coil region" evidence="9">
    <location>
        <begin position="1153"/>
        <end position="1180"/>
    </location>
</feature>
<evidence type="ECO:0000256" key="3">
    <source>
        <dbReference type="ARBA" id="ARBA00022777"/>
    </source>
</evidence>
<evidence type="ECO:0000313" key="11">
    <source>
        <dbReference type="EMBL" id="CAB3983075.1"/>
    </source>
</evidence>
<keyword evidence="3" id="KW-0418">Kinase</keyword>
<dbReference type="GO" id="GO:0005886">
    <property type="term" value="C:plasma membrane"/>
    <property type="evidence" value="ECO:0007669"/>
    <property type="project" value="TreeGrafter"/>
</dbReference>
<proteinExistence type="inferred from homology"/>
<dbReference type="InterPro" id="IPR000008">
    <property type="entry name" value="C2_dom"/>
</dbReference>
<dbReference type="InterPro" id="IPR035892">
    <property type="entry name" value="C2_domain_sf"/>
</dbReference>
<dbReference type="SUPFAM" id="SSF56112">
    <property type="entry name" value="Protein kinase-like (PK-like)"/>
    <property type="match status" value="1"/>
</dbReference>
<gene>
    <name evidence="11" type="ORF">PACLA_8A006091</name>
</gene>
<dbReference type="Proteomes" id="UP001152795">
    <property type="component" value="Unassembled WGS sequence"/>
</dbReference>
<keyword evidence="4" id="KW-0067">ATP-binding</keyword>
<evidence type="ECO:0000256" key="1">
    <source>
        <dbReference type="ARBA" id="ARBA00022679"/>
    </source>
</evidence>
<dbReference type="PROSITE" id="PS00916">
    <property type="entry name" value="PI3_4_KINASE_2"/>
    <property type="match status" value="1"/>
</dbReference>
<dbReference type="Pfam" id="PF00787">
    <property type="entry name" value="PX"/>
    <property type="match status" value="1"/>
</dbReference>
<dbReference type="InterPro" id="IPR000341">
    <property type="entry name" value="PI3K_Ras-bd_dom"/>
</dbReference>
<dbReference type="InterPro" id="IPR015433">
    <property type="entry name" value="PI3/4_kinase"/>
</dbReference>
<dbReference type="GO" id="GO:0048015">
    <property type="term" value="P:phosphatidylinositol-mediated signaling"/>
    <property type="evidence" value="ECO:0007669"/>
    <property type="project" value="TreeGrafter"/>
</dbReference>
<dbReference type="SMART" id="SM00142">
    <property type="entry name" value="PI3K_C2"/>
    <property type="match status" value="1"/>
</dbReference>
<dbReference type="PROSITE" id="PS50195">
    <property type="entry name" value="PX"/>
    <property type="match status" value="1"/>
</dbReference>
<dbReference type="PRINTS" id="PR00360">
    <property type="entry name" value="C2DOMAIN"/>
</dbReference>
<dbReference type="GO" id="GO:0043491">
    <property type="term" value="P:phosphatidylinositol 3-kinase/protein kinase B signal transduction"/>
    <property type="evidence" value="ECO:0007669"/>
    <property type="project" value="TreeGrafter"/>
</dbReference>
<dbReference type="FunFam" id="1.10.1070.11:FF:000001">
    <property type="entry name" value="Phosphatidylinositol 4,5-bisphosphate 3-kinase catalytic subunit"/>
    <property type="match status" value="1"/>
</dbReference>
<sequence length="1788" mass="203316">MFYSSDPQPSNRDNYLAPSDKDKYSSIRVLDQTHKNIRRSLSETNILSKFSSQLKNEQRTDRGKASKQRPYSTIGVHRGTLLTARDVNKSKSLKVNRSKSANTGNKSSDPFADILHTVKQSLDLAVAQSTFGDTKGSLGSVDIGSKATLTSRNSNAANKPEVEHTFSPDEASPMPDIEPAFSDVNWPPAQGNVNSLPGKIEPAVSDINWPAVEGDITPSNIEPTVSDPNWSAVKREVIPLTSESRVSSPRYHALSEDELEEELREENEVRSRNDSVVLRHEIIRSYSITENLAQKTSEDDGKIVALDETDSLKGYVQLRYDVSGVVWEDDFDESATLPDDKPSKDVNSVDERLNDMTTNDSTLAHNHNSLSKHIKSAPKSISQSFVHEHKNFSTAQDDASKRLTVDLGELRRQSESRSTPSRPKHISIAGSSGREIKFLRSPTSRVSTLFSTKLPEVRSPGSQNGKQPIEPGFVFFGDGLFDFTEERNEEAVAFSTVLGELRSKLCGKVELNLGYLLSPTVTQNSNSLAETLEEVLLSLQIFVKGQESPVLLFSVSSKTQISEVIVQVLETVWKKDVNPNTIIDSAFTLKVCGFEEYLSSSKLLCEYEYVHQCVMARENIKLALLDSDEVPRTLARSQMDDIADCEPRIYSQFFDRPLDTSVSREGLSVLREAFEEELKRVLHDADSQNPRFQPGRLVQSVRAVCTTLGQIETKGIVNSVYSLKEMKGRYDEACQGSPRSVTVDLVELRNLLQNIFKHVYLLIELYCNTFNTDFGRIRISEKIINGSIEVTAMTDKFSVYIPAAYRIPPEWKEKFESYIVEGKIYHGGHLLTVPEYTLLGEIRTNFFAQISWQCYMEFGIEIRKLPRESKLCLTLYGLSPQAKNGTLSPARTPLGWTAVQLFDFNGVLVTGSLLFGLWPNQAANPLGACTSNLIDKRSAILQVDFTRHLSDIVFPALKIPEAETDTSEVTPTEMFNKFLSKDMFEDLRPEDIHMIWQNRYIASQIPSMLPLVLSSVPDWTYQNLPEIYQLLANWKPMSPVDAMELLKVKFPDQMVRATAVQWMECFSDDELCDYLPQLVQALKYETYHNSPLARFLIERALSSSRLVHYLFWHLKDNIADPQFGQRYQVILGGLLSVCGSLQRDQFTKQDELVTRLTEIAEKVKKSKENVRDEVLRSELEKIPQETLERLRLPLNPGVEVTAILADECSYFNSNSIPLRLLFKNSDTHGFKIDTMYKVGDDLRQDALTMQLIGIMNKLWLKEGLDLKMVTYRCLPTGSEMGMVELVQDAQTLREIQTEYGLAGSFKDEPLARWLLKHNPIEKEYGEAVDNFISSCAGYCVATYVIGICDRHNDNIMVKKTGHLFHIDFSKFLGRSQMFGSFRRDRSPFVLTSDMAYVINGGCTPTSRFQDFVDLCCRAFNIIRHHTNLFLNLLSLMLNSGIPYLSQTNDLKYVYDVLLPQSTDLEATTMFTRQIESSLASRFTQVNFFIHNMAQFRHSSQMKDDDSAMPVLSFSPHTYSTCTDGKITSARVVDYQKRYTPEKYYVYLINVCREDQSKPTFVFRRYSYFHEFNAKLADQFPHQTLPKLPGKIYLGRSQIRMVAEKRRQDFDRYLQELLSLEDVSSSKLIYTFLHSLPSDDIDVRKYAARLLPEERYPRDRPIGGEVKVSISFAAYQLNIMIMHARDLLPKSAGSLSDPYVKIYLTPDPSKSTKRKTKITRRTLNPTYNETFVWVISEEELRQREIRITVWDYDVLTENELMGGVLIDPSDYDFNNQFVGWFTLTDLKST</sequence>
<dbReference type="SMART" id="SM00239">
    <property type="entry name" value="C2"/>
    <property type="match status" value="1"/>
</dbReference>
<dbReference type="SMART" id="SM00146">
    <property type="entry name" value="PI3Kc"/>
    <property type="match status" value="1"/>
</dbReference>
<evidence type="ECO:0000256" key="9">
    <source>
        <dbReference type="SAM" id="Coils"/>
    </source>
</evidence>
<comment type="catalytic activity">
    <reaction evidence="7">
        <text>a 1,2-diacyl-sn-glycero-3-phospho-(1D-myo-inositol 4-phosphate) + ATP = a 1,2-diacyl-sn-glycero-3-phospho-(1D-myo-inositol-3,4-bisphosphate) + ADP + H(+)</text>
        <dbReference type="Rhea" id="RHEA:18373"/>
        <dbReference type="ChEBI" id="CHEBI:15378"/>
        <dbReference type="ChEBI" id="CHEBI:30616"/>
        <dbReference type="ChEBI" id="CHEBI:57658"/>
        <dbReference type="ChEBI" id="CHEBI:58178"/>
        <dbReference type="ChEBI" id="CHEBI:456216"/>
        <dbReference type="EC" id="2.7.1.154"/>
    </reaction>
    <physiologicalReaction direction="left-to-right" evidence="7">
        <dbReference type="Rhea" id="RHEA:18374"/>
    </physiologicalReaction>
</comment>
<dbReference type="CDD" id="cd05166">
    <property type="entry name" value="PI3Kc_II"/>
    <property type="match status" value="1"/>
</dbReference>